<dbReference type="OrthoDB" id="10402259at2759"/>
<feature type="transmembrane region" description="Helical" evidence="1">
    <location>
        <begin position="67"/>
        <end position="84"/>
    </location>
</feature>
<dbReference type="AlphaFoldDB" id="A0A2J6SLI7"/>
<proteinExistence type="predicted"/>
<organism evidence="2 3">
    <name type="scientific">Hyaloscypha bicolor E</name>
    <dbReference type="NCBI Taxonomy" id="1095630"/>
    <lineage>
        <taxon>Eukaryota</taxon>
        <taxon>Fungi</taxon>
        <taxon>Dikarya</taxon>
        <taxon>Ascomycota</taxon>
        <taxon>Pezizomycotina</taxon>
        <taxon>Leotiomycetes</taxon>
        <taxon>Helotiales</taxon>
        <taxon>Hyaloscyphaceae</taxon>
        <taxon>Hyaloscypha</taxon>
        <taxon>Hyaloscypha bicolor</taxon>
    </lineage>
</organism>
<evidence type="ECO:0000256" key="1">
    <source>
        <dbReference type="SAM" id="Phobius"/>
    </source>
</evidence>
<keyword evidence="1" id="KW-0812">Transmembrane</keyword>
<dbReference type="GeneID" id="36579348"/>
<evidence type="ECO:0000313" key="3">
    <source>
        <dbReference type="Proteomes" id="UP000235371"/>
    </source>
</evidence>
<protein>
    <submittedName>
        <fullName evidence="2">Uncharacterized protein</fullName>
    </submittedName>
</protein>
<feature type="transmembrane region" description="Helical" evidence="1">
    <location>
        <begin position="90"/>
        <end position="110"/>
    </location>
</feature>
<accession>A0A2J6SLI7</accession>
<keyword evidence="3" id="KW-1185">Reference proteome</keyword>
<dbReference type="InParanoid" id="A0A2J6SLI7"/>
<reference evidence="2 3" key="1">
    <citation type="submission" date="2016-04" db="EMBL/GenBank/DDBJ databases">
        <title>A degradative enzymes factory behind the ericoid mycorrhizal symbiosis.</title>
        <authorList>
            <consortium name="DOE Joint Genome Institute"/>
            <person name="Martino E."/>
            <person name="Morin E."/>
            <person name="Grelet G."/>
            <person name="Kuo A."/>
            <person name="Kohler A."/>
            <person name="Daghino S."/>
            <person name="Barry K."/>
            <person name="Choi C."/>
            <person name="Cichocki N."/>
            <person name="Clum A."/>
            <person name="Copeland A."/>
            <person name="Hainaut M."/>
            <person name="Haridas S."/>
            <person name="Labutti K."/>
            <person name="Lindquist E."/>
            <person name="Lipzen A."/>
            <person name="Khouja H.-R."/>
            <person name="Murat C."/>
            <person name="Ohm R."/>
            <person name="Olson A."/>
            <person name="Spatafora J."/>
            <person name="Veneault-Fourrey C."/>
            <person name="Henrissat B."/>
            <person name="Grigoriev I."/>
            <person name="Martin F."/>
            <person name="Perotto S."/>
        </authorList>
    </citation>
    <scope>NUCLEOTIDE SEQUENCE [LARGE SCALE GENOMIC DNA]</scope>
    <source>
        <strain evidence="2 3">E</strain>
    </source>
</reference>
<dbReference type="Proteomes" id="UP000235371">
    <property type="component" value="Unassembled WGS sequence"/>
</dbReference>
<dbReference type="EMBL" id="KZ613912">
    <property type="protein sequence ID" value="PMD51624.1"/>
    <property type="molecule type" value="Genomic_DNA"/>
</dbReference>
<keyword evidence="1" id="KW-0472">Membrane</keyword>
<evidence type="ECO:0000313" key="2">
    <source>
        <dbReference type="EMBL" id="PMD51624.1"/>
    </source>
</evidence>
<name>A0A2J6SLI7_9HELO</name>
<feature type="transmembrane region" description="Helical" evidence="1">
    <location>
        <begin position="40"/>
        <end position="60"/>
    </location>
</feature>
<sequence length="126" mass="13703">MNFQFGEGIHGLNIGQQPMLFPLVVLFRKMRGLAESHLSHIKGLVCGSMFGSSAALPFLYPLKLRGLCLLDFGFFVASAILFAVLNGPEIAVHGHYTLIGSIAVVTLILLSQRSSLEEFAPYIPVN</sequence>
<keyword evidence="1" id="KW-1133">Transmembrane helix</keyword>
<dbReference type="RefSeq" id="XP_024728528.1">
    <property type="nucleotide sequence ID" value="XM_024871266.1"/>
</dbReference>
<gene>
    <name evidence="2" type="ORF">K444DRAFT_235347</name>
</gene>